<evidence type="ECO:0000313" key="2">
    <source>
        <dbReference type="EMBL" id="RJO73402.1"/>
    </source>
</evidence>
<evidence type="ECO:0000259" key="1">
    <source>
        <dbReference type="Pfam" id="PF03551"/>
    </source>
</evidence>
<comment type="caution">
    <text evidence="2">The sequence shown here is derived from an EMBL/GenBank/DDBJ whole genome shotgun (WGS) entry which is preliminary data.</text>
</comment>
<dbReference type="InterPro" id="IPR052509">
    <property type="entry name" value="Metal_resp_DNA-bind_regulator"/>
</dbReference>
<dbReference type="InterPro" id="IPR036388">
    <property type="entry name" value="WH-like_DNA-bd_sf"/>
</dbReference>
<dbReference type="Proteomes" id="UP000266677">
    <property type="component" value="Unassembled WGS sequence"/>
</dbReference>
<accession>A0A3A4K7C1</accession>
<dbReference type="RefSeq" id="WP_120042479.1">
    <property type="nucleotide sequence ID" value="NZ_QZFU01000023.1"/>
</dbReference>
<name>A0A3A4K7C1_9NOCA</name>
<dbReference type="AlphaFoldDB" id="A0A3A4K7C1"/>
<sequence>MPAKLLDNPLVVSVLGRLMEQPAHPYQLLTELRSRSEHYASAVNRGTLYNVVSAVVEQGWAVEEGQQRSGNRPERTVYALTPAGSAELVRRLDHEIRHPARGFTGFLGAIAYLGALGPDGALDALSERIERLRERSEEDGRLLAEVHAEGVPRLYVIEAEYALAQDRSEIAWLESIRAEIAEGTLSWPGHEEVSD</sequence>
<feature type="domain" description="Transcription regulator PadR N-terminal" evidence="1">
    <location>
        <begin position="14"/>
        <end position="88"/>
    </location>
</feature>
<dbReference type="OrthoDB" id="8443918at2"/>
<evidence type="ECO:0000313" key="3">
    <source>
        <dbReference type="Proteomes" id="UP000266677"/>
    </source>
</evidence>
<dbReference type="SUPFAM" id="SSF46785">
    <property type="entry name" value="Winged helix' DNA-binding domain"/>
    <property type="match status" value="1"/>
</dbReference>
<dbReference type="PANTHER" id="PTHR33169:SF14">
    <property type="entry name" value="TRANSCRIPTIONAL REGULATOR RV3488"/>
    <property type="match status" value="1"/>
</dbReference>
<proteinExistence type="predicted"/>
<dbReference type="Pfam" id="PF03551">
    <property type="entry name" value="PadR"/>
    <property type="match status" value="1"/>
</dbReference>
<gene>
    <name evidence="2" type="ORF">D5S18_19425</name>
</gene>
<keyword evidence="3" id="KW-1185">Reference proteome</keyword>
<dbReference type="PANTHER" id="PTHR33169">
    <property type="entry name" value="PADR-FAMILY TRANSCRIPTIONAL REGULATOR"/>
    <property type="match status" value="1"/>
</dbReference>
<dbReference type="InterPro" id="IPR005149">
    <property type="entry name" value="Tscrpt_reg_PadR_N"/>
</dbReference>
<dbReference type="Gene3D" id="1.10.10.10">
    <property type="entry name" value="Winged helix-like DNA-binding domain superfamily/Winged helix DNA-binding domain"/>
    <property type="match status" value="1"/>
</dbReference>
<protein>
    <submittedName>
        <fullName evidence="2">PadR family transcriptional regulator</fullName>
    </submittedName>
</protein>
<reference evidence="2 3" key="1">
    <citation type="submission" date="2018-09" db="EMBL/GenBank/DDBJ databases">
        <title>YIM PH21274 draft genome.</title>
        <authorList>
            <person name="Miao C."/>
        </authorList>
    </citation>
    <scope>NUCLEOTIDE SEQUENCE [LARGE SCALE GENOMIC DNA]</scope>
    <source>
        <strain evidence="2 3">YIM PH 21724</strain>
    </source>
</reference>
<dbReference type="InterPro" id="IPR036390">
    <property type="entry name" value="WH_DNA-bd_sf"/>
</dbReference>
<dbReference type="EMBL" id="QZFU01000023">
    <property type="protein sequence ID" value="RJO73402.1"/>
    <property type="molecule type" value="Genomic_DNA"/>
</dbReference>
<organism evidence="2 3">
    <name type="scientific">Nocardia panacis</name>
    <dbReference type="NCBI Taxonomy" id="2340916"/>
    <lineage>
        <taxon>Bacteria</taxon>
        <taxon>Bacillati</taxon>
        <taxon>Actinomycetota</taxon>
        <taxon>Actinomycetes</taxon>
        <taxon>Mycobacteriales</taxon>
        <taxon>Nocardiaceae</taxon>
        <taxon>Nocardia</taxon>
    </lineage>
</organism>